<feature type="domain" description="Oxidoreductase molybdopterin-binding" evidence="1">
    <location>
        <begin position="61"/>
        <end position="204"/>
    </location>
</feature>
<dbReference type="Gene3D" id="3.90.420.10">
    <property type="entry name" value="Oxidoreductase, molybdopterin-binding domain"/>
    <property type="match status" value="1"/>
</dbReference>
<accession>A0A8J2YUN0</accession>
<keyword evidence="3" id="KW-1185">Reference proteome</keyword>
<evidence type="ECO:0000313" key="3">
    <source>
        <dbReference type="Proteomes" id="UP000646365"/>
    </source>
</evidence>
<dbReference type="PANTHER" id="PTHR43032">
    <property type="entry name" value="PROTEIN-METHIONINE-SULFOXIDE REDUCTASE"/>
    <property type="match status" value="1"/>
</dbReference>
<reference evidence="2" key="1">
    <citation type="journal article" date="2014" name="Int. J. Syst. Evol. Microbiol.">
        <title>Complete genome sequence of Corynebacterium casei LMG S-19264T (=DSM 44701T), isolated from a smear-ripened cheese.</title>
        <authorList>
            <consortium name="US DOE Joint Genome Institute (JGI-PGF)"/>
            <person name="Walter F."/>
            <person name="Albersmeier A."/>
            <person name="Kalinowski J."/>
            <person name="Ruckert C."/>
        </authorList>
    </citation>
    <scope>NUCLEOTIDE SEQUENCE</scope>
    <source>
        <strain evidence="2">CGMCC 1.15725</strain>
    </source>
</reference>
<dbReference type="Proteomes" id="UP000646365">
    <property type="component" value="Unassembled WGS sequence"/>
</dbReference>
<dbReference type="SUPFAM" id="SSF56524">
    <property type="entry name" value="Oxidoreductase molybdopterin-binding domain"/>
    <property type="match status" value="1"/>
</dbReference>
<sequence>MADDSEGPIEGARQKLIETKQRWADEGRLLTGRTARPGVERLPPGQREVKNWPVLDLGVQPDVRLDRWHLRVYGLVENPVVWDWQQFLAQPQSDDVSDMHCVTAWSRFDNRWRGVSAKYLLSVVRPKPEARFVVFHSYDGYTTNLPLADFDDDDVFLVHQWQGEPLTREHGGPVRALVPKLYLWKSAKWLSRIEFIAADRPGFWEERGYHGHGDPWTEERYSD</sequence>
<dbReference type="InterPro" id="IPR000572">
    <property type="entry name" value="OxRdtase_Mopterin-bd_dom"/>
</dbReference>
<dbReference type="AlphaFoldDB" id="A0A8J2YUN0"/>
<protein>
    <submittedName>
        <fullName evidence="2">Sulfite oxidase-like oxidoreductase</fullName>
    </submittedName>
</protein>
<dbReference type="CDD" id="cd02109">
    <property type="entry name" value="arch_bact_SO_family_Moco"/>
    <property type="match status" value="1"/>
</dbReference>
<dbReference type="InterPro" id="IPR036374">
    <property type="entry name" value="OxRdtase_Mopterin-bd_sf"/>
</dbReference>
<comment type="caution">
    <text evidence="2">The sequence shown here is derived from an EMBL/GenBank/DDBJ whole genome shotgun (WGS) entry which is preliminary data.</text>
</comment>
<dbReference type="EMBL" id="BMJQ01000007">
    <property type="protein sequence ID" value="GGF22080.1"/>
    <property type="molecule type" value="Genomic_DNA"/>
</dbReference>
<organism evidence="2 3">
    <name type="scientific">Aliidongia dinghuensis</name>
    <dbReference type="NCBI Taxonomy" id="1867774"/>
    <lineage>
        <taxon>Bacteria</taxon>
        <taxon>Pseudomonadati</taxon>
        <taxon>Pseudomonadota</taxon>
        <taxon>Alphaproteobacteria</taxon>
        <taxon>Rhodospirillales</taxon>
        <taxon>Dongiaceae</taxon>
        <taxon>Aliidongia</taxon>
    </lineage>
</organism>
<dbReference type="RefSeq" id="WP_189047150.1">
    <property type="nucleotide sequence ID" value="NZ_BMJQ01000007.1"/>
</dbReference>
<dbReference type="Pfam" id="PF00174">
    <property type="entry name" value="Oxidored_molyb"/>
    <property type="match status" value="1"/>
</dbReference>
<evidence type="ECO:0000313" key="2">
    <source>
        <dbReference type="EMBL" id="GGF22080.1"/>
    </source>
</evidence>
<name>A0A8J2YUN0_9PROT</name>
<dbReference type="PANTHER" id="PTHR43032:SF4">
    <property type="entry name" value="OXIDOREDUCTASE MOLYBDOPTERIN-BINDING DOMAIN-CONTAINING PROTEIN"/>
    <property type="match status" value="1"/>
</dbReference>
<proteinExistence type="predicted"/>
<evidence type="ECO:0000259" key="1">
    <source>
        <dbReference type="Pfam" id="PF00174"/>
    </source>
</evidence>
<reference evidence="2" key="2">
    <citation type="submission" date="2020-09" db="EMBL/GenBank/DDBJ databases">
        <authorList>
            <person name="Sun Q."/>
            <person name="Zhou Y."/>
        </authorList>
    </citation>
    <scope>NUCLEOTIDE SEQUENCE</scope>
    <source>
        <strain evidence="2">CGMCC 1.15725</strain>
    </source>
</reference>
<gene>
    <name evidence="2" type="ORF">GCM10011611_30200</name>
</gene>